<name>A0ABT3SXR4_9GAMM</name>
<dbReference type="Gene3D" id="1.10.1200.10">
    <property type="entry name" value="ACP-like"/>
    <property type="match status" value="1"/>
</dbReference>
<gene>
    <name evidence="1" type="ORF">EYC87_14065</name>
</gene>
<evidence type="ECO:0000313" key="1">
    <source>
        <dbReference type="EMBL" id="MCX2974715.1"/>
    </source>
</evidence>
<dbReference type="InterPro" id="IPR036736">
    <property type="entry name" value="ACP-like_sf"/>
</dbReference>
<dbReference type="RefSeq" id="WP_279253444.1">
    <property type="nucleotide sequence ID" value="NZ_SHNP01000005.1"/>
</dbReference>
<dbReference type="EMBL" id="SHNP01000005">
    <property type="protein sequence ID" value="MCX2974715.1"/>
    <property type="molecule type" value="Genomic_DNA"/>
</dbReference>
<keyword evidence="2" id="KW-1185">Reference proteome</keyword>
<organism evidence="1 2">
    <name type="scientific">Candidatus Seongchinamella marina</name>
    <dbReference type="NCBI Taxonomy" id="2518990"/>
    <lineage>
        <taxon>Bacteria</taxon>
        <taxon>Pseudomonadati</taxon>
        <taxon>Pseudomonadota</taxon>
        <taxon>Gammaproteobacteria</taxon>
        <taxon>Cellvibrionales</taxon>
        <taxon>Halieaceae</taxon>
        <taxon>Seongchinamella</taxon>
    </lineage>
</organism>
<accession>A0ABT3SXR4</accession>
<dbReference type="SUPFAM" id="SSF47336">
    <property type="entry name" value="ACP-like"/>
    <property type="match status" value="1"/>
</dbReference>
<comment type="caution">
    <text evidence="1">The sequence shown here is derived from an EMBL/GenBank/DDBJ whole genome shotgun (WGS) entry which is preliminary data.</text>
</comment>
<evidence type="ECO:0008006" key="3">
    <source>
        <dbReference type="Google" id="ProtNLM"/>
    </source>
</evidence>
<reference evidence="1" key="1">
    <citation type="submission" date="2019-02" db="EMBL/GenBank/DDBJ databases">
        <authorList>
            <person name="Li S.-H."/>
        </authorList>
    </citation>
    <scope>NUCLEOTIDE SEQUENCE</scope>
    <source>
        <strain evidence="1">IMCC8485</strain>
    </source>
</reference>
<dbReference type="Proteomes" id="UP001143307">
    <property type="component" value="Unassembled WGS sequence"/>
</dbReference>
<protein>
    <recommendedName>
        <fullName evidence="3">Carrier domain-containing protein</fullName>
    </recommendedName>
</protein>
<evidence type="ECO:0000313" key="2">
    <source>
        <dbReference type="Proteomes" id="UP001143307"/>
    </source>
</evidence>
<sequence>MSPLFWALQGQIKSVDISNDIIEIIKTIRKHQGFREDAFDLNAALYDNGLGLDSLCVAELSAVLEKKYGKDPYTSGILPQTVRDIVDFYS</sequence>
<proteinExistence type="predicted"/>